<dbReference type="AlphaFoldDB" id="A0A319E9F1"/>
<protein>
    <submittedName>
        <fullName evidence="1">Uncharacterized protein</fullName>
    </submittedName>
</protein>
<keyword evidence="2" id="KW-1185">Reference proteome</keyword>
<organism evidence="1 2">
    <name type="scientific">Aspergillus ellipticus CBS 707.79</name>
    <dbReference type="NCBI Taxonomy" id="1448320"/>
    <lineage>
        <taxon>Eukaryota</taxon>
        <taxon>Fungi</taxon>
        <taxon>Dikarya</taxon>
        <taxon>Ascomycota</taxon>
        <taxon>Pezizomycotina</taxon>
        <taxon>Eurotiomycetes</taxon>
        <taxon>Eurotiomycetidae</taxon>
        <taxon>Eurotiales</taxon>
        <taxon>Aspergillaceae</taxon>
        <taxon>Aspergillus</taxon>
        <taxon>Aspergillus subgen. Circumdati</taxon>
    </lineage>
</organism>
<accession>A0A319E9F1</accession>
<sequence length="135" mass="14770">MLLPSRPTDYWLTVACPSLSLPLPLLVNSYPSLPFVLPLCAYFEILYIGGCSSTPLFSPTSPAPSTWTSAVRVRAPYLSRPLLPYLCPPLHFLRHIPSPEMGLSGLCTSRHLPGFSLLSTVLSVSRPIINSLSLF</sequence>
<name>A0A319E9F1_9EURO</name>
<evidence type="ECO:0000313" key="2">
    <source>
        <dbReference type="Proteomes" id="UP000247810"/>
    </source>
</evidence>
<reference evidence="1 2" key="1">
    <citation type="submission" date="2018-02" db="EMBL/GenBank/DDBJ databases">
        <title>The genomes of Aspergillus section Nigri reveals drivers in fungal speciation.</title>
        <authorList>
            <consortium name="DOE Joint Genome Institute"/>
            <person name="Vesth T.C."/>
            <person name="Nybo J."/>
            <person name="Theobald S."/>
            <person name="Brandl J."/>
            <person name="Frisvad J.C."/>
            <person name="Nielsen K.F."/>
            <person name="Lyhne E.K."/>
            <person name="Kogle M.E."/>
            <person name="Kuo A."/>
            <person name="Riley R."/>
            <person name="Clum A."/>
            <person name="Nolan M."/>
            <person name="Lipzen A."/>
            <person name="Salamov A."/>
            <person name="Henrissat B."/>
            <person name="Wiebenga A."/>
            <person name="De vries R.P."/>
            <person name="Grigoriev I.V."/>
            <person name="Mortensen U.H."/>
            <person name="Andersen M.R."/>
            <person name="Baker S.E."/>
        </authorList>
    </citation>
    <scope>NUCLEOTIDE SEQUENCE [LARGE SCALE GENOMIC DNA]</scope>
    <source>
        <strain evidence="1 2">CBS 707.79</strain>
    </source>
</reference>
<proteinExistence type="predicted"/>
<dbReference type="VEuPathDB" id="FungiDB:BO71DRAFT_139611"/>
<gene>
    <name evidence="1" type="ORF">BO71DRAFT_139611</name>
</gene>
<dbReference type="Proteomes" id="UP000247810">
    <property type="component" value="Unassembled WGS sequence"/>
</dbReference>
<dbReference type="EMBL" id="KZ825826">
    <property type="protein sequence ID" value="PYH97298.1"/>
    <property type="molecule type" value="Genomic_DNA"/>
</dbReference>
<evidence type="ECO:0000313" key="1">
    <source>
        <dbReference type="EMBL" id="PYH97298.1"/>
    </source>
</evidence>